<dbReference type="Gene3D" id="3.40.50.150">
    <property type="entry name" value="Vaccinia Virus protein VP39"/>
    <property type="match status" value="1"/>
</dbReference>
<keyword evidence="2" id="KW-1185">Reference proteome</keyword>
<dbReference type="PANTHER" id="PTHR38451">
    <property type="entry name" value="TRNA (ADENINE(22)-N(1))-METHYLTRANSFERASE"/>
    <property type="match status" value="1"/>
</dbReference>
<dbReference type="Pfam" id="PF04816">
    <property type="entry name" value="TrmK"/>
    <property type="match status" value="1"/>
</dbReference>
<dbReference type="GO" id="GO:0032259">
    <property type="term" value="P:methylation"/>
    <property type="evidence" value="ECO:0007669"/>
    <property type="project" value="UniProtKB-KW"/>
</dbReference>
<keyword evidence="1" id="KW-0808">Transferase</keyword>
<dbReference type="RefSeq" id="WP_260560714.1">
    <property type="nucleotide sequence ID" value="NZ_BAABEC010000076.1"/>
</dbReference>
<name>A0ABY5YH70_9DEIO</name>
<evidence type="ECO:0000313" key="1">
    <source>
        <dbReference type="EMBL" id="UWX64440.1"/>
    </source>
</evidence>
<keyword evidence="1" id="KW-0489">Methyltransferase</keyword>
<protein>
    <submittedName>
        <fullName evidence="1">Class I SAM-dependent methyltransferase</fullName>
    </submittedName>
</protein>
<dbReference type="PANTHER" id="PTHR38451:SF1">
    <property type="entry name" value="TRNA (ADENINE(22)-N(1))-METHYLTRANSFERASE"/>
    <property type="match status" value="1"/>
</dbReference>
<proteinExistence type="predicted"/>
<dbReference type="EMBL" id="CP104213">
    <property type="protein sequence ID" value="UWX64440.1"/>
    <property type="molecule type" value="Genomic_DNA"/>
</dbReference>
<organism evidence="1 2">
    <name type="scientific">Deinococcus rubellus</name>
    <dbReference type="NCBI Taxonomy" id="1889240"/>
    <lineage>
        <taxon>Bacteria</taxon>
        <taxon>Thermotogati</taxon>
        <taxon>Deinococcota</taxon>
        <taxon>Deinococci</taxon>
        <taxon>Deinococcales</taxon>
        <taxon>Deinococcaceae</taxon>
        <taxon>Deinococcus</taxon>
    </lineage>
</organism>
<dbReference type="GO" id="GO:0008168">
    <property type="term" value="F:methyltransferase activity"/>
    <property type="evidence" value="ECO:0007669"/>
    <property type="project" value="UniProtKB-KW"/>
</dbReference>
<reference evidence="1" key="1">
    <citation type="submission" date="2022-09" db="EMBL/GenBank/DDBJ databases">
        <title>genome sequence of Deinococcus rubellus.</title>
        <authorList>
            <person name="Srinivasan S."/>
        </authorList>
    </citation>
    <scope>NUCLEOTIDE SEQUENCE</scope>
    <source>
        <strain evidence="1">Ant6</strain>
    </source>
</reference>
<dbReference type="InterPro" id="IPR006901">
    <property type="entry name" value="TrmK"/>
</dbReference>
<dbReference type="SUPFAM" id="SSF53335">
    <property type="entry name" value="S-adenosyl-L-methionine-dependent methyltransferases"/>
    <property type="match status" value="1"/>
</dbReference>
<accession>A0ABY5YH70</accession>
<dbReference type="Proteomes" id="UP001060261">
    <property type="component" value="Chromosome"/>
</dbReference>
<evidence type="ECO:0000313" key="2">
    <source>
        <dbReference type="Proteomes" id="UP001060261"/>
    </source>
</evidence>
<sequence length="227" mass="24279">MTLDARLSAVLAFIRADTHADIGTDHAALPLALIESGRCRKVIAAELHPGPLQLAQVAVLRAGRGQQIEVRQGDGFAPIAPNEIQSASLTGMGARTMLGILERAAHLPRALILQPNAEPEALRRWATTHGYHLTAEALVPGFWRYPVLKFEQAPGADPAYSGVPQAAALRYGPHLLMAADPHLHAELRAQERRFSALAVYGRPGVLGELRVVQDALAFLLAAPTSAP</sequence>
<dbReference type="InterPro" id="IPR029063">
    <property type="entry name" value="SAM-dependent_MTases_sf"/>
</dbReference>
<dbReference type="PIRSF" id="PIRSF018637">
    <property type="entry name" value="TrmK"/>
    <property type="match status" value="1"/>
</dbReference>
<gene>
    <name evidence="1" type="ORF">N0D28_01860</name>
</gene>